<feature type="transmembrane region" description="Helical" evidence="9">
    <location>
        <begin position="274"/>
        <end position="296"/>
    </location>
</feature>
<feature type="transmembrane region" description="Helical" evidence="9">
    <location>
        <begin position="365"/>
        <end position="383"/>
    </location>
</feature>
<dbReference type="Pfam" id="PF00999">
    <property type="entry name" value="Na_H_Exchanger"/>
    <property type="match status" value="1"/>
</dbReference>
<keyword evidence="7" id="KW-0406">Ion transport</keyword>
<dbReference type="InterPro" id="IPR038770">
    <property type="entry name" value="Na+/solute_symporter_sf"/>
</dbReference>
<sequence length="610" mass="63753">MEDLVAKAALVLALGIAAQWLAWRYQFPAIVLLALAGIAVGPVGSLLHPVEDFGPLLSPVIALAVAIILFEGGINLQLRELRGTAAGVRRLTLVGAPLGWLLGAGAAHWIGGLSWPTSAVFGGILVVTGPTVIAPLLRQARLDRKPATTLKWEGIVNDPLGALFAVLAYEVTLALDAGGNGVWGALAHVLLGAVLAAALGVLAGLGIAWAFRRGLVPEFLKAPLVLGTVLASFALANAYVEETGLVAVTVLGLTIGNARIAAFEEMRRLKEVLATVLVSGVFILLTATLDTGTLLVLDWHHLLYLAAVLLLVRPATVLLSLAGTGVPWRHRALLSWIAPRGIVAVAISGLFGAKLAEAGHADGALLVPLSFAIVLLTVLLHGFSLRPLARLLGLASAEPPGLLLVGANSVTTALAEALAAMQVPAILADTSWQRLRPARHAGLRIYHGEMLSEVTEHHLDFANIGTVLAATENDSYNALVCSDLGPEIGQTAVFQVGPEEPGSNPARLAHDLGGAVPPAFSPGLHVLRDRLWQGWSFQKTRLTEKYDAAAYLADRADEAVTVLVVRQDGRIQIARDEQAAEKAGIGDIVLALVPPDATGRRRRGGNGGAP</sequence>
<keyword evidence="13" id="KW-1185">Reference proteome</keyword>
<evidence type="ECO:0000256" key="6">
    <source>
        <dbReference type="ARBA" id="ARBA00022989"/>
    </source>
</evidence>
<dbReference type="SUPFAM" id="SSF51735">
    <property type="entry name" value="NAD(P)-binding Rossmann-fold domains"/>
    <property type="match status" value="1"/>
</dbReference>
<evidence type="ECO:0000256" key="4">
    <source>
        <dbReference type="ARBA" id="ARBA00022475"/>
    </source>
</evidence>
<comment type="caution">
    <text evidence="12">The sequence shown here is derived from an EMBL/GenBank/DDBJ whole genome shotgun (WGS) entry which is preliminary data.</text>
</comment>
<dbReference type="InterPro" id="IPR006153">
    <property type="entry name" value="Cation/H_exchanger_TM"/>
</dbReference>
<name>A0ABV7KUD6_9PROT</name>
<feature type="transmembrane region" description="Helical" evidence="9">
    <location>
        <begin position="189"/>
        <end position="210"/>
    </location>
</feature>
<reference evidence="13" key="1">
    <citation type="journal article" date="2019" name="Int. J. Syst. Evol. Microbiol.">
        <title>The Global Catalogue of Microorganisms (GCM) 10K type strain sequencing project: providing services to taxonomists for standard genome sequencing and annotation.</title>
        <authorList>
            <consortium name="The Broad Institute Genomics Platform"/>
            <consortium name="The Broad Institute Genome Sequencing Center for Infectious Disease"/>
            <person name="Wu L."/>
            <person name="Ma J."/>
        </authorList>
    </citation>
    <scope>NUCLEOTIDE SEQUENCE [LARGE SCALE GENOMIC DNA]</scope>
    <source>
        <strain evidence="13">KCTC 42964</strain>
    </source>
</reference>
<keyword evidence="2" id="KW-0813">Transport</keyword>
<evidence type="ECO:0000256" key="9">
    <source>
        <dbReference type="SAM" id="Phobius"/>
    </source>
</evidence>
<feature type="transmembrane region" description="Helical" evidence="9">
    <location>
        <begin position="302"/>
        <end position="321"/>
    </location>
</feature>
<evidence type="ECO:0000256" key="1">
    <source>
        <dbReference type="ARBA" id="ARBA00004651"/>
    </source>
</evidence>
<dbReference type="Pfam" id="PF02254">
    <property type="entry name" value="TrkA_N"/>
    <property type="match status" value="1"/>
</dbReference>
<feature type="transmembrane region" description="Helical" evidence="9">
    <location>
        <begin position="91"/>
        <end position="111"/>
    </location>
</feature>
<feature type="domain" description="RCK N-terminal" evidence="11">
    <location>
        <begin position="403"/>
        <end position="481"/>
    </location>
</feature>
<protein>
    <submittedName>
        <fullName evidence="12">Cation:proton antiporter</fullName>
    </submittedName>
</protein>
<dbReference type="RefSeq" id="WP_379897636.1">
    <property type="nucleotide sequence ID" value="NZ_JBHRTR010000005.1"/>
</dbReference>
<dbReference type="EMBL" id="JBHRTR010000005">
    <property type="protein sequence ID" value="MFC3225896.1"/>
    <property type="molecule type" value="Genomic_DNA"/>
</dbReference>
<feature type="transmembrane region" description="Helical" evidence="9">
    <location>
        <begin position="333"/>
        <end position="353"/>
    </location>
</feature>
<evidence type="ECO:0000259" key="11">
    <source>
        <dbReference type="Pfam" id="PF02254"/>
    </source>
</evidence>
<dbReference type="Gene3D" id="3.40.50.720">
    <property type="entry name" value="NAD(P)-binding Rossmann-like Domain"/>
    <property type="match status" value="1"/>
</dbReference>
<evidence type="ECO:0000256" key="5">
    <source>
        <dbReference type="ARBA" id="ARBA00022692"/>
    </source>
</evidence>
<evidence type="ECO:0000256" key="8">
    <source>
        <dbReference type="ARBA" id="ARBA00023136"/>
    </source>
</evidence>
<dbReference type="InterPro" id="IPR003148">
    <property type="entry name" value="RCK_N"/>
</dbReference>
<dbReference type="Proteomes" id="UP001595528">
    <property type="component" value="Unassembled WGS sequence"/>
</dbReference>
<accession>A0ABV7KUD6</accession>
<evidence type="ECO:0000256" key="3">
    <source>
        <dbReference type="ARBA" id="ARBA00022449"/>
    </source>
</evidence>
<evidence type="ECO:0000256" key="7">
    <source>
        <dbReference type="ARBA" id="ARBA00023065"/>
    </source>
</evidence>
<feature type="transmembrane region" description="Helical" evidence="9">
    <location>
        <begin position="245"/>
        <end position="262"/>
    </location>
</feature>
<keyword evidence="4" id="KW-1003">Cell membrane</keyword>
<feature type="transmembrane region" description="Helical" evidence="9">
    <location>
        <begin position="149"/>
        <end position="169"/>
    </location>
</feature>
<dbReference type="PANTHER" id="PTHR32507:SF0">
    <property type="entry name" value="NA(+)_H(+) ANTIPORTER 2-RELATED"/>
    <property type="match status" value="1"/>
</dbReference>
<evidence type="ECO:0000259" key="10">
    <source>
        <dbReference type="Pfam" id="PF00999"/>
    </source>
</evidence>
<feature type="transmembrane region" description="Helical" evidence="9">
    <location>
        <begin position="117"/>
        <end position="137"/>
    </location>
</feature>
<gene>
    <name evidence="12" type="ORF">ACFOGJ_01550</name>
</gene>
<dbReference type="PANTHER" id="PTHR32507">
    <property type="entry name" value="NA(+)/H(+) ANTIPORTER 1"/>
    <property type="match status" value="1"/>
</dbReference>
<evidence type="ECO:0000313" key="12">
    <source>
        <dbReference type="EMBL" id="MFC3225896.1"/>
    </source>
</evidence>
<feature type="transmembrane region" description="Helical" evidence="9">
    <location>
        <begin position="53"/>
        <end position="70"/>
    </location>
</feature>
<keyword evidence="3" id="KW-0050">Antiport</keyword>
<feature type="domain" description="Cation/H+ exchanger transmembrane" evidence="10">
    <location>
        <begin position="17"/>
        <end position="389"/>
    </location>
</feature>
<evidence type="ECO:0000313" key="13">
    <source>
        <dbReference type="Proteomes" id="UP001595528"/>
    </source>
</evidence>
<keyword evidence="5 9" id="KW-0812">Transmembrane</keyword>
<proteinExistence type="predicted"/>
<dbReference type="InterPro" id="IPR036291">
    <property type="entry name" value="NAD(P)-bd_dom_sf"/>
</dbReference>
<keyword evidence="8 9" id="KW-0472">Membrane</keyword>
<feature type="transmembrane region" description="Helical" evidence="9">
    <location>
        <begin position="222"/>
        <end position="239"/>
    </location>
</feature>
<feature type="transmembrane region" description="Helical" evidence="9">
    <location>
        <begin position="30"/>
        <end position="47"/>
    </location>
</feature>
<keyword evidence="6 9" id="KW-1133">Transmembrane helix</keyword>
<evidence type="ECO:0000256" key="2">
    <source>
        <dbReference type="ARBA" id="ARBA00022448"/>
    </source>
</evidence>
<organism evidence="12 13">
    <name type="scientific">Marinibaculum pumilum</name>
    <dbReference type="NCBI Taxonomy" id="1766165"/>
    <lineage>
        <taxon>Bacteria</taxon>
        <taxon>Pseudomonadati</taxon>
        <taxon>Pseudomonadota</taxon>
        <taxon>Alphaproteobacteria</taxon>
        <taxon>Rhodospirillales</taxon>
        <taxon>Rhodospirillaceae</taxon>
        <taxon>Marinibaculum</taxon>
    </lineage>
</organism>
<dbReference type="Gene3D" id="1.20.1530.20">
    <property type="match status" value="1"/>
</dbReference>
<comment type="subcellular location">
    <subcellularLocation>
        <location evidence="1">Cell membrane</location>
        <topology evidence="1">Multi-pass membrane protein</topology>
    </subcellularLocation>
</comment>